<dbReference type="Pfam" id="PF00072">
    <property type="entry name" value="Response_reg"/>
    <property type="match status" value="1"/>
</dbReference>
<dbReference type="GO" id="GO:0003677">
    <property type="term" value="F:DNA binding"/>
    <property type="evidence" value="ECO:0007669"/>
    <property type="project" value="UniProtKB-KW"/>
</dbReference>
<dbReference type="SUPFAM" id="SSF46894">
    <property type="entry name" value="C-terminal effector domain of the bipartite response regulators"/>
    <property type="match status" value="1"/>
</dbReference>
<keyword evidence="3" id="KW-0238">DNA-binding</keyword>
<dbReference type="PRINTS" id="PR00038">
    <property type="entry name" value="HTHLUXR"/>
</dbReference>
<dbReference type="InterPro" id="IPR039420">
    <property type="entry name" value="WalR-like"/>
</dbReference>
<evidence type="ECO:0000256" key="1">
    <source>
        <dbReference type="ARBA" id="ARBA00022553"/>
    </source>
</evidence>
<dbReference type="PROSITE" id="PS50110">
    <property type="entry name" value="RESPONSE_REGULATORY"/>
    <property type="match status" value="1"/>
</dbReference>
<dbReference type="InterPro" id="IPR001789">
    <property type="entry name" value="Sig_transdc_resp-reg_receiver"/>
</dbReference>
<keyword evidence="1 5" id="KW-0597">Phosphoprotein</keyword>
<evidence type="ECO:0000259" key="7">
    <source>
        <dbReference type="PROSITE" id="PS50110"/>
    </source>
</evidence>
<comment type="caution">
    <text evidence="8">The sequence shown here is derived from an EMBL/GenBank/DDBJ whole genome shotgun (WGS) entry which is preliminary data.</text>
</comment>
<dbReference type="AlphaFoldDB" id="A0A6M1KMP9"/>
<dbReference type="Proteomes" id="UP000478148">
    <property type="component" value="Unassembled WGS sequence"/>
</dbReference>
<dbReference type="CDD" id="cd17535">
    <property type="entry name" value="REC_NarL-like"/>
    <property type="match status" value="1"/>
</dbReference>
<dbReference type="SMART" id="SM00448">
    <property type="entry name" value="REC"/>
    <property type="match status" value="1"/>
</dbReference>
<dbReference type="Pfam" id="PF00196">
    <property type="entry name" value="GerE"/>
    <property type="match status" value="1"/>
</dbReference>
<protein>
    <submittedName>
        <fullName evidence="8">Response regulator transcription factor</fullName>
    </submittedName>
</protein>
<dbReference type="InterPro" id="IPR058245">
    <property type="entry name" value="NreC/VraR/RcsB-like_REC"/>
</dbReference>
<dbReference type="PANTHER" id="PTHR43214">
    <property type="entry name" value="TWO-COMPONENT RESPONSE REGULATOR"/>
    <property type="match status" value="1"/>
</dbReference>
<dbReference type="PROSITE" id="PS50043">
    <property type="entry name" value="HTH_LUXR_2"/>
    <property type="match status" value="1"/>
</dbReference>
<feature type="modified residue" description="4-aspartylphosphate" evidence="5">
    <location>
        <position position="64"/>
    </location>
</feature>
<keyword evidence="4" id="KW-0804">Transcription</keyword>
<proteinExistence type="predicted"/>
<feature type="domain" description="HTH luxR-type" evidence="6">
    <location>
        <begin position="157"/>
        <end position="222"/>
    </location>
</feature>
<evidence type="ECO:0000313" key="9">
    <source>
        <dbReference type="Proteomes" id="UP000478148"/>
    </source>
</evidence>
<evidence type="ECO:0000256" key="3">
    <source>
        <dbReference type="ARBA" id="ARBA00023125"/>
    </source>
</evidence>
<dbReference type="Gene3D" id="3.40.50.2300">
    <property type="match status" value="1"/>
</dbReference>
<dbReference type="GO" id="GO:0000160">
    <property type="term" value="P:phosphorelay signal transduction system"/>
    <property type="evidence" value="ECO:0007669"/>
    <property type="project" value="InterPro"/>
</dbReference>
<dbReference type="InterPro" id="IPR000792">
    <property type="entry name" value="Tscrpt_reg_LuxR_C"/>
</dbReference>
<dbReference type="CDD" id="cd06170">
    <property type="entry name" value="LuxR_C_like"/>
    <property type="match status" value="1"/>
</dbReference>
<sequence length="230" mass="24617">MTTDPGGPPTSIRVLVADDQPLLRHSLALLIDGTPGLTVVGQAATGHEAVSLTRARRPHVVLMDIRMPDGDGIEATGRIAAAPDLSGTRILVLSMFALDEYVAAALRAGAHGFLLKDAHPDQLVDAIRRTHAGESLFAPSILTRFVAHYLDRPGPPEVRRIDRLTGRETEVLSLVARGLSNDEIARTLTISVKTVKTHVGNLLAKLDARDRAQLVIAAYENDLVAPRSSA</sequence>
<gene>
    <name evidence="8" type="ORF">ENC19_00080</name>
</gene>
<reference evidence="8 9" key="1">
    <citation type="submission" date="2020-02" db="EMBL/GenBank/DDBJ databases">
        <title>Draft Genome Sequence of Verrucosispora sp. Strain CWR15, Isolated from Gulf of Mexico Sponge.</title>
        <authorList>
            <person name="Kennedy S.J."/>
            <person name="Cella E."/>
            <person name="Azarian T."/>
            <person name="Baker B.J."/>
            <person name="Shaw L.N."/>
        </authorList>
    </citation>
    <scope>NUCLEOTIDE SEQUENCE [LARGE SCALE GENOMIC DNA]</scope>
    <source>
        <strain evidence="8 9">CWR15</strain>
    </source>
</reference>
<feature type="domain" description="Response regulatory" evidence="7">
    <location>
        <begin position="13"/>
        <end position="131"/>
    </location>
</feature>
<dbReference type="GO" id="GO:0006355">
    <property type="term" value="P:regulation of DNA-templated transcription"/>
    <property type="evidence" value="ECO:0007669"/>
    <property type="project" value="InterPro"/>
</dbReference>
<keyword evidence="2" id="KW-0805">Transcription regulation</keyword>
<dbReference type="SMART" id="SM00421">
    <property type="entry name" value="HTH_LUXR"/>
    <property type="match status" value="1"/>
</dbReference>
<dbReference type="PROSITE" id="PS00622">
    <property type="entry name" value="HTH_LUXR_1"/>
    <property type="match status" value="1"/>
</dbReference>
<evidence type="ECO:0000256" key="5">
    <source>
        <dbReference type="PROSITE-ProRule" id="PRU00169"/>
    </source>
</evidence>
<name>A0A6M1KMP9_9ACTN</name>
<dbReference type="EMBL" id="SAIY01000001">
    <property type="protein sequence ID" value="NGM11188.1"/>
    <property type="molecule type" value="Genomic_DNA"/>
</dbReference>
<dbReference type="RefSeq" id="WP_164445130.1">
    <property type="nucleotide sequence ID" value="NZ_SAIY01000001.1"/>
</dbReference>
<dbReference type="SUPFAM" id="SSF52172">
    <property type="entry name" value="CheY-like"/>
    <property type="match status" value="1"/>
</dbReference>
<keyword evidence="9" id="KW-1185">Reference proteome</keyword>
<evidence type="ECO:0000259" key="6">
    <source>
        <dbReference type="PROSITE" id="PS50043"/>
    </source>
</evidence>
<dbReference type="InterPro" id="IPR016032">
    <property type="entry name" value="Sig_transdc_resp-reg_C-effctor"/>
</dbReference>
<evidence type="ECO:0000313" key="8">
    <source>
        <dbReference type="EMBL" id="NGM11188.1"/>
    </source>
</evidence>
<evidence type="ECO:0000256" key="2">
    <source>
        <dbReference type="ARBA" id="ARBA00023015"/>
    </source>
</evidence>
<accession>A0A6M1KMP9</accession>
<dbReference type="InterPro" id="IPR011006">
    <property type="entry name" value="CheY-like_superfamily"/>
</dbReference>
<organism evidence="8 9">
    <name type="scientific">Verrucosispora sioxanthis</name>
    <dbReference type="NCBI Taxonomy" id="2499994"/>
    <lineage>
        <taxon>Bacteria</taxon>
        <taxon>Bacillati</taxon>
        <taxon>Actinomycetota</taxon>
        <taxon>Actinomycetes</taxon>
        <taxon>Micromonosporales</taxon>
        <taxon>Micromonosporaceae</taxon>
        <taxon>Micromonospora</taxon>
    </lineage>
</organism>
<evidence type="ECO:0000256" key="4">
    <source>
        <dbReference type="ARBA" id="ARBA00023163"/>
    </source>
</evidence>
<dbReference type="PANTHER" id="PTHR43214:SF24">
    <property type="entry name" value="TRANSCRIPTIONAL REGULATORY PROTEIN NARL-RELATED"/>
    <property type="match status" value="1"/>
</dbReference>